<organism evidence="1 2">
    <name type="scientific">Cetobacterium somerae ATCC BAA-474</name>
    <dbReference type="NCBI Taxonomy" id="1319815"/>
    <lineage>
        <taxon>Bacteria</taxon>
        <taxon>Fusobacteriati</taxon>
        <taxon>Fusobacteriota</taxon>
        <taxon>Fusobacteriia</taxon>
        <taxon>Fusobacteriales</taxon>
        <taxon>Fusobacteriaceae</taxon>
        <taxon>Cetobacterium</taxon>
    </lineage>
</organism>
<evidence type="ECO:0000313" key="1">
    <source>
        <dbReference type="EMBL" id="ERT63578.1"/>
    </source>
</evidence>
<dbReference type="HOGENOM" id="CLU_3150893_0_0_0"/>
<reference evidence="1 2" key="1">
    <citation type="submission" date="2013-08" db="EMBL/GenBank/DDBJ databases">
        <authorList>
            <person name="Weinstock G."/>
            <person name="Sodergren E."/>
            <person name="Wylie T."/>
            <person name="Fulton L."/>
            <person name="Fulton R."/>
            <person name="Fronick C."/>
            <person name="O'Laughlin M."/>
            <person name="Godfrey J."/>
            <person name="Miner T."/>
            <person name="Herter B."/>
            <person name="Appelbaum E."/>
            <person name="Cordes M."/>
            <person name="Lek S."/>
            <person name="Wollam A."/>
            <person name="Pepin K.H."/>
            <person name="Palsikar V.B."/>
            <person name="Mitreva M."/>
            <person name="Wilson R.K."/>
        </authorList>
    </citation>
    <scope>NUCLEOTIDE SEQUENCE [LARGE SCALE GENOMIC DNA]</scope>
    <source>
        <strain evidence="1 2">ATCC BAA-474</strain>
    </source>
</reference>
<evidence type="ECO:0000313" key="2">
    <source>
        <dbReference type="Proteomes" id="UP000017081"/>
    </source>
</evidence>
<dbReference type="AlphaFoldDB" id="U7UYP3"/>
<protein>
    <submittedName>
        <fullName evidence="1">Uncharacterized protein</fullName>
    </submittedName>
</protein>
<gene>
    <name evidence="1" type="ORF">HMPREF0202_02889</name>
</gene>
<dbReference type="EMBL" id="AXZF01000197">
    <property type="protein sequence ID" value="ERT63578.1"/>
    <property type="molecule type" value="Genomic_DNA"/>
</dbReference>
<comment type="caution">
    <text evidence="1">The sequence shown here is derived from an EMBL/GenBank/DDBJ whole genome shotgun (WGS) entry which is preliminary data.</text>
</comment>
<accession>U7UYP3</accession>
<proteinExistence type="predicted"/>
<dbReference type="Proteomes" id="UP000017081">
    <property type="component" value="Unassembled WGS sequence"/>
</dbReference>
<keyword evidence="2" id="KW-1185">Reference proteome</keyword>
<sequence>MEVIIMGNDFFEEELNLSEFLECTADCSSFCIDCTLGWNINLEKEAKN</sequence>
<dbReference type="RefSeq" id="WP_023052410.1">
    <property type="nucleotide sequence ID" value="NZ_CP173070.2"/>
</dbReference>
<name>U7UYP3_9FUSO</name>